<evidence type="ECO:0000313" key="3">
    <source>
        <dbReference type="Proteomes" id="UP001396334"/>
    </source>
</evidence>
<feature type="region of interest" description="Disordered" evidence="1">
    <location>
        <begin position="33"/>
        <end position="56"/>
    </location>
</feature>
<dbReference type="EMBL" id="JBBPBN010000003">
    <property type="protein sequence ID" value="KAK9043133.1"/>
    <property type="molecule type" value="Genomic_DNA"/>
</dbReference>
<accession>A0ABR2U119</accession>
<gene>
    <name evidence="2" type="ORF">V6N11_071483</name>
</gene>
<sequence length="83" mass="9184">MWHNVPKLDSNKALVVKGTMIATATWRQLIGAETKEKGKGKGKVRTPKMRAAKSELATPMPTDSVAMLTRMIQNQEAIMNKFA</sequence>
<dbReference type="Proteomes" id="UP001396334">
    <property type="component" value="Unassembled WGS sequence"/>
</dbReference>
<protein>
    <submittedName>
        <fullName evidence="2">Uncharacterized protein</fullName>
    </submittedName>
</protein>
<reference evidence="2 3" key="1">
    <citation type="journal article" date="2024" name="G3 (Bethesda)">
        <title>Genome assembly of Hibiscus sabdariffa L. provides insights into metabolisms of medicinal natural products.</title>
        <authorList>
            <person name="Kim T."/>
        </authorList>
    </citation>
    <scope>NUCLEOTIDE SEQUENCE [LARGE SCALE GENOMIC DNA]</scope>
    <source>
        <strain evidence="2">TK-2024</strain>
        <tissue evidence="2">Old leaves</tissue>
    </source>
</reference>
<proteinExistence type="predicted"/>
<keyword evidence="3" id="KW-1185">Reference proteome</keyword>
<comment type="caution">
    <text evidence="2">The sequence shown here is derived from an EMBL/GenBank/DDBJ whole genome shotgun (WGS) entry which is preliminary data.</text>
</comment>
<organism evidence="2 3">
    <name type="scientific">Hibiscus sabdariffa</name>
    <name type="common">roselle</name>
    <dbReference type="NCBI Taxonomy" id="183260"/>
    <lineage>
        <taxon>Eukaryota</taxon>
        <taxon>Viridiplantae</taxon>
        <taxon>Streptophyta</taxon>
        <taxon>Embryophyta</taxon>
        <taxon>Tracheophyta</taxon>
        <taxon>Spermatophyta</taxon>
        <taxon>Magnoliopsida</taxon>
        <taxon>eudicotyledons</taxon>
        <taxon>Gunneridae</taxon>
        <taxon>Pentapetalae</taxon>
        <taxon>rosids</taxon>
        <taxon>malvids</taxon>
        <taxon>Malvales</taxon>
        <taxon>Malvaceae</taxon>
        <taxon>Malvoideae</taxon>
        <taxon>Hibiscus</taxon>
    </lineage>
</organism>
<evidence type="ECO:0000256" key="1">
    <source>
        <dbReference type="SAM" id="MobiDB-lite"/>
    </source>
</evidence>
<name>A0ABR2U119_9ROSI</name>
<feature type="compositionally biased region" description="Basic residues" evidence="1">
    <location>
        <begin position="40"/>
        <end position="51"/>
    </location>
</feature>
<evidence type="ECO:0000313" key="2">
    <source>
        <dbReference type="EMBL" id="KAK9043133.1"/>
    </source>
</evidence>